<dbReference type="RefSeq" id="WP_073233888.1">
    <property type="nucleotide sequence ID" value="NZ_FQUY01000001.1"/>
</dbReference>
<dbReference type="GO" id="GO:0000731">
    <property type="term" value="P:DNA synthesis involved in DNA repair"/>
    <property type="evidence" value="ECO:0007669"/>
    <property type="project" value="TreeGrafter"/>
</dbReference>
<dbReference type="GO" id="GO:0005524">
    <property type="term" value="F:ATP binding"/>
    <property type="evidence" value="ECO:0007669"/>
    <property type="project" value="UniProtKB-KW"/>
</dbReference>
<keyword evidence="4" id="KW-0235">DNA replication</keyword>
<protein>
    <recommendedName>
        <fullName evidence="3">Replication-associated recombination protein A</fullName>
    </recommendedName>
</protein>
<evidence type="ECO:0000256" key="2">
    <source>
        <dbReference type="ARBA" id="ARBA00008959"/>
    </source>
</evidence>
<evidence type="ECO:0000256" key="3">
    <source>
        <dbReference type="ARBA" id="ARBA00020776"/>
    </source>
</evidence>
<feature type="domain" description="AAA+ ATPase" evidence="7">
    <location>
        <begin position="49"/>
        <end position="171"/>
    </location>
</feature>
<evidence type="ECO:0000313" key="9">
    <source>
        <dbReference type="Proteomes" id="UP000184148"/>
    </source>
</evidence>
<dbReference type="Gene3D" id="3.40.50.300">
    <property type="entry name" value="P-loop containing nucleotide triphosphate hydrolases"/>
    <property type="match status" value="1"/>
</dbReference>
<dbReference type="InterPro" id="IPR032423">
    <property type="entry name" value="AAA_assoc_2"/>
</dbReference>
<dbReference type="PANTHER" id="PTHR13779">
    <property type="entry name" value="WERNER HELICASE-INTERACTING PROTEIN 1 FAMILY MEMBER"/>
    <property type="match status" value="1"/>
</dbReference>
<evidence type="ECO:0000256" key="4">
    <source>
        <dbReference type="ARBA" id="ARBA00022705"/>
    </source>
</evidence>
<dbReference type="CDD" id="cd18139">
    <property type="entry name" value="HLD_clamp_RarA"/>
    <property type="match status" value="1"/>
</dbReference>
<dbReference type="GO" id="GO:0003677">
    <property type="term" value="F:DNA binding"/>
    <property type="evidence" value="ECO:0007669"/>
    <property type="project" value="InterPro"/>
</dbReference>
<keyword evidence="9" id="KW-1185">Reference proteome</keyword>
<evidence type="ECO:0000259" key="7">
    <source>
        <dbReference type="SMART" id="SM00382"/>
    </source>
</evidence>
<dbReference type="Pfam" id="PF12002">
    <property type="entry name" value="MgsA_C"/>
    <property type="match status" value="1"/>
</dbReference>
<dbReference type="FunFam" id="3.40.50.300:FF:000137">
    <property type="entry name" value="Replication-associated recombination protein A"/>
    <property type="match status" value="1"/>
</dbReference>
<dbReference type="CDD" id="cd00009">
    <property type="entry name" value="AAA"/>
    <property type="match status" value="1"/>
</dbReference>
<dbReference type="InterPro" id="IPR003593">
    <property type="entry name" value="AAA+_ATPase"/>
</dbReference>
<gene>
    <name evidence="8" type="ORF">SAMN02745133_00041</name>
</gene>
<dbReference type="InterPro" id="IPR008921">
    <property type="entry name" value="DNA_pol3_clamp-load_cplx_C"/>
</dbReference>
<dbReference type="GO" id="GO:0006261">
    <property type="term" value="P:DNA-templated DNA replication"/>
    <property type="evidence" value="ECO:0007669"/>
    <property type="project" value="TreeGrafter"/>
</dbReference>
<dbReference type="InterPro" id="IPR051314">
    <property type="entry name" value="AAA_ATPase_RarA/MGS1/WRNIP1"/>
</dbReference>
<keyword evidence="5" id="KW-0547">Nucleotide-binding</keyword>
<organism evidence="8 9">
    <name type="scientific">Desulforamulus putei DSM 12395</name>
    <dbReference type="NCBI Taxonomy" id="1121429"/>
    <lineage>
        <taxon>Bacteria</taxon>
        <taxon>Bacillati</taxon>
        <taxon>Bacillota</taxon>
        <taxon>Clostridia</taxon>
        <taxon>Eubacteriales</taxon>
        <taxon>Peptococcaceae</taxon>
        <taxon>Desulforamulus</taxon>
    </lineage>
</organism>
<dbReference type="SUPFAM" id="SSF52540">
    <property type="entry name" value="P-loop containing nucleoside triphosphate hydrolases"/>
    <property type="match status" value="1"/>
</dbReference>
<evidence type="ECO:0000256" key="1">
    <source>
        <dbReference type="ARBA" id="ARBA00002393"/>
    </source>
</evidence>
<dbReference type="OrthoDB" id="9778364at2"/>
<dbReference type="InterPro" id="IPR027417">
    <property type="entry name" value="P-loop_NTPase"/>
</dbReference>
<dbReference type="STRING" id="1121429.SAMN02745133_00041"/>
<dbReference type="FunFam" id="1.10.8.60:FF:000029">
    <property type="entry name" value="Replication-associated recombination protein A"/>
    <property type="match status" value="1"/>
</dbReference>
<evidence type="ECO:0000256" key="6">
    <source>
        <dbReference type="ARBA" id="ARBA00022840"/>
    </source>
</evidence>
<evidence type="ECO:0000256" key="5">
    <source>
        <dbReference type="ARBA" id="ARBA00022741"/>
    </source>
</evidence>
<name>A0A1M4SAH3_9FIRM</name>
<proteinExistence type="inferred from homology"/>
<dbReference type="AlphaFoldDB" id="A0A1M4SAH3"/>
<dbReference type="Proteomes" id="UP000184148">
    <property type="component" value="Unassembled WGS sequence"/>
</dbReference>
<dbReference type="SMART" id="SM00382">
    <property type="entry name" value="AAA"/>
    <property type="match status" value="1"/>
</dbReference>
<dbReference type="GO" id="GO:0017116">
    <property type="term" value="F:single-stranded DNA helicase activity"/>
    <property type="evidence" value="ECO:0007669"/>
    <property type="project" value="TreeGrafter"/>
</dbReference>
<sequence>MDLFSSSRMSLQAAPLAERMRPRNLDDFIGQEHIVGKGKLLRRAIEADKLGSIILYGPPGTGKTTLATIISEMTAANFVKINAVSAGVAEIRTEIQRARDNLNYYGKRTIFFIDEIHSLKRGAQQDCLLEAVEKGEVILIGATTENPYFELNGALLSRSRIFRLTEHREEDLRRLIQRALADEEKGLGMYKVKLDEEAVQHFINISGGDARNVLNALELAVLSTAPAQDGFRHITLEVAEDSTQQRYIRYDKSGDNHYDVISAFIKSIRGSDPDAALHYYARMTAAGEDQRFIVRRLIVHASEDIGMADPQAMLMAHAAWNALETVGMPEARIPIAQCIIYLATAPKSNSVICAIDKALEDIKKKPIGSVPPHLRDTHYRGARELGHTGYKYPHDYPGHYVEQQYMPDELQGVIYYRPGDQGKEKCIKNNLPKNVKGITG</sequence>
<dbReference type="InterPro" id="IPR021886">
    <property type="entry name" value="MgsA_C"/>
</dbReference>
<comment type="similarity">
    <text evidence="2">Belongs to the AAA ATPase family. RarA/MGS1/WRNIP1 subfamily.</text>
</comment>
<dbReference type="GO" id="GO:0008047">
    <property type="term" value="F:enzyme activator activity"/>
    <property type="evidence" value="ECO:0007669"/>
    <property type="project" value="TreeGrafter"/>
</dbReference>
<dbReference type="Gene3D" id="1.10.3710.10">
    <property type="entry name" value="DNA polymerase III clamp loader subunits, C-terminal domain"/>
    <property type="match status" value="1"/>
</dbReference>
<comment type="function">
    <text evidence="1">DNA-dependent ATPase that plays important roles in cellular responses to stalled DNA replication processes.</text>
</comment>
<keyword evidence="6" id="KW-0067">ATP-binding</keyword>
<dbReference type="FunFam" id="1.20.272.10:FF:000001">
    <property type="entry name" value="Putative AAA family ATPase"/>
    <property type="match status" value="1"/>
</dbReference>
<dbReference type="EMBL" id="FQUY01000001">
    <property type="protein sequence ID" value="SHE29182.1"/>
    <property type="molecule type" value="Genomic_DNA"/>
</dbReference>
<dbReference type="SUPFAM" id="SSF48019">
    <property type="entry name" value="post-AAA+ oligomerization domain-like"/>
    <property type="match status" value="1"/>
</dbReference>
<accession>A0A1M4SAH3</accession>
<evidence type="ECO:0000313" key="8">
    <source>
        <dbReference type="EMBL" id="SHE29182.1"/>
    </source>
</evidence>
<dbReference type="PANTHER" id="PTHR13779:SF7">
    <property type="entry name" value="ATPASE WRNIP1"/>
    <property type="match status" value="1"/>
</dbReference>
<dbReference type="FunFam" id="1.10.3710.10:FF:000003">
    <property type="entry name" value="ATPase, AAA family protein"/>
    <property type="match status" value="1"/>
</dbReference>
<reference evidence="9" key="1">
    <citation type="submission" date="2016-11" db="EMBL/GenBank/DDBJ databases">
        <authorList>
            <person name="Varghese N."/>
            <person name="Submissions S."/>
        </authorList>
    </citation>
    <scope>NUCLEOTIDE SEQUENCE [LARGE SCALE GENOMIC DNA]</scope>
    <source>
        <strain evidence="9">DSM 12395</strain>
    </source>
</reference>
<dbReference type="Pfam" id="PF16193">
    <property type="entry name" value="AAA_assoc_2"/>
    <property type="match status" value="1"/>
</dbReference>
<dbReference type="InterPro" id="IPR003959">
    <property type="entry name" value="ATPase_AAA_core"/>
</dbReference>
<dbReference type="Gene3D" id="1.20.272.10">
    <property type="match status" value="1"/>
</dbReference>
<dbReference type="Pfam" id="PF00004">
    <property type="entry name" value="AAA"/>
    <property type="match status" value="1"/>
</dbReference>
<dbReference type="Gene3D" id="1.10.8.60">
    <property type="match status" value="1"/>
</dbReference>
<dbReference type="GO" id="GO:0016887">
    <property type="term" value="F:ATP hydrolysis activity"/>
    <property type="evidence" value="ECO:0007669"/>
    <property type="project" value="InterPro"/>
</dbReference>